<sequence length="302" mass="34004">MNYVILKRPWPTRKRWMWLLMLAELLCLIPLLILHGIAQPNTWRTTLWQVGYDHGWNSDPRMILYAYANYRPLPEIPMVWSQFITDFNVIITIVSLFALLLKMVGFIMHVLFPLFALLLHLGLVAIWTVSVYGQIGRDYADPLYPSPVAWYIYRSCDAAGGRYHAVRSCHLARASFAVSVLMLFVLVVNLGHAIRGMWPTENDRLPPGQRRSRSRKGGEGSEDDDDDDTSNSDASPSDAKHGQERWEMSNFASGGAGPGGARGPASPGFPPRSPGFPAPPFTPRTTAFLQLDRKLPLRQHYG</sequence>
<gene>
    <name evidence="3" type="ORF">SODALDRAFT_131894</name>
</gene>
<feature type="transmembrane region" description="Helical" evidence="2">
    <location>
        <begin position="79"/>
        <end position="101"/>
    </location>
</feature>
<evidence type="ECO:0000256" key="1">
    <source>
        <dbReference type="SAM" id="MobiDB-lite"/>
    </source>
</evidence>
<feature type="transmembrane region" description="Helical" evidence="2">
    <location>
        <begin position="16"/>
        <end position="38"/>
    </location>
</feature>
<feature type="compositionally biased region" description="Acidic residues" evidence="1">
    <location>
        <begin position="220"/>
        <end position="230"/>
    </location>
</feature>
<evidence type="ECO:0000256" key="2">
    <source>
        <dbReference type="SAM" id="Phobius"/>
    </source>
</evidence>
<dbReference type="RefSeq" id="XP_028467334.1">
    <property type="nucleotide sequence ID" value="XM_028606709.1"/>
</dbReference>
<reference evidence="3 4" key="1">
    <citation type="journal article" date="2018" name="Mol. Ecol.">
        <title>The obligate alkalophilic soda-lake fungus Sodiomyces alkalinus has shifted to a protein diet.</title>
        <authorList>
            <person name="Grum-Grzhimaylo A.A."/>
            <person name="Falkoski D.L."/>
            <person name="van den Heuvel J."/>
            <person name="Valero-Jimenez C.A."/>
            <person name="Min B."/>
            <person name="Choi I.G."/>
            <person name="Lipzen A."/>
            <person name="Daum C.G."/>
            <person name="Aanen D.K."/>
            <person name="Tsang A."/>
            <person name="Henrissat B."/>
            <person name="Bilanenko E.N."/>
            <person name="de Vries R.P."/>
            <person name="van Kan J.A.L."/>
            <person name="Grigoriev I.V."/>
            <person name="Debets A.J.M."/>
        </authorList>
    </citation>
    <scope>NUCLEOTIDE SEQUENCE [LARGE SCALE GENOMIC DNA]</scope>
    <source>
        <strain evidence="3 4">F11</strain>
    </source>
</reference>
<feature type="compositionally biased region" description="Pro residues" evidence="1">
    <location>
        <begin position="267"/>
        <end position="282"/>
    </location>
</feature>
<feature type="transmembrane region" description="Helical" evidence="2">
    <location>
        <begin position="174"/>
        <end position="194"/>
    </location>
</feature>
<keyword evidence="2" id="KW-0472">Membrane</keyword>
<evidence type="ECO:0000313" key="3">
    <source>
        <dbReference type="EMBL" id="ROT39528.1"/>
    </source>
</evidence>
<feature type="transmembrane region" description="Helical" evidence="2">
    <location>
        <begin position="110"/>
        <end position="135"/>
    </location>
</feature>
<feature type="compositionally biased region" description="Basic and acidic residues" evidence="1">
    <location>
        <begin position="238"/>
        <end position="247"/>
    </location>
</feature>
<keyword evidence="4" id="KW-1185">Reference proteome</keyword>
<name>A0A3N2PYM4_SODAK</name>
<evidence type="ECO:0000313" key="4">
    <source>
        <dbReference type="Proteomes" id="UP000272025"/>
    </source>
</evidence>
<dbReference type="Proteomes" id="UP000272025">
    <property type="component" value="Unassembled WGS sequence"/>
</dbReference>
<dbReference type="EMBL" id="ML119053">
    <property type="protein sequence ID" value="ROT39528.1"/>
    <property type="molecule type" value="Genomic_DNA"/>
</dbReference>
<feature type="region of interest" description="Disordered" evidence="1">
    <location>
        <begin position="199"/>
        <end position="302"/>
    </location>
</feature>
<organism evidence="3 4">
    <name type="scientific">Sodiomyces alkalinus (strain CBS 110278 / VKM F-3762 / F11)</name>
    <name type="common">Alkaliphilic filamentous fungus</name>
    <dbReference type="NCBI Taxonomy" id="1314773"/>
    <lineage>
        <taxon>Eukaryota</taxon>
        <taxon>Fungi</taxon>
        <taxon>Dikarya</taxon>
        <taxon>Ascomycota</taxon>
        <taxon>Pezizomycotina</taxon>
        <taxon>Sordariomycetes</taxon>
        <taxon>Hypocreomycetidae</taxon>
        <taxon>Glomerellales</taxon>
        <taxon>Plectosphaerellaceae</taxon>
        <taxon>Sodiomyces</taxon>
    </lineage>
</organism>
<keyword evidence="2" id="KW-1133">Transmembrane helix</keyword>
<proteinExistence type="predicted"/>
<protein>
    <submittedName>
        <fullName evidence="3">Uncharacterized protein</fullName>
    </submittedName>
</protein>
<dbReference type="GeneID" id="39575187"/>
<keyword evidence="2" id="KW-0812">Transmembrane</keyword>
<accession>A0A3N2PYM4</accession>
<dbReference type="AlphaFoldDB" id="A0A3N2PYM4"/>
<dbReference type="OrthoDB" id="5352400at2759"/>